<dbReference type="EMBL" id="CP009687">
    <property type="protein sequence ID" value="AKL95811.1"/>
    <property type="molecule type" value="Genomic_DNA"/>
</dbReference>
<evidence type="ECO:0000313" key="6">
    <source>
        <dbReference type="Proteomes" id="UP000035704"/>
    </source>
</evidence>
<evidence type="ECO:0000256" key="3">
    <source>
        <dbReference type="ARBA" id="ARBA00023145"/>
    </source>
</evidence>
<dbReference type="Proteomes" id="UP000035704">
    <property type="component" value="Chromosome"/>
</dbReference>
<comment type="PTM">
    <text evidence="4">Autoproteolytically processed. The inactive tetrameric zymogen termed p46 autoprocesses to a smaller form termed p41, which is active only during spore germination.</text>
</comment>
<feature type="chain" id="PRO_5023407519" description="Germination protease" evidence="4">
    <location>
        <begin position="26"/>
        <end position="342"/>
    </location>
</feature>
<keyword evidence="2 4" id="KW-0378">Hydrolase</keyword>
<dbReference type="EC" id="3.4.24.78" evidence="4"/>
<dbReference type="InterPro" id="IPR005080">
    <property type="entry name" value="Peptidase_A25"/>
</dbReference>
<comment type="catalytic activity">
    <reaction evidence="4">
        <text>Endopeptidase action with P4 Glu or Asp, P1 preferably Glu &gt; Asp, P1' hydrophobic and P2' Ala.</text>
        <dbReference type="EC" id="3.4.24.78"/>
    </reaction>
</comment>
<name>A0A0G3WAW3_9CLOT</name>
<accession>A0A0G3WAW3</accession>
<dbReference type="Gene3D" id="3.40.50.1450">
    <property type="entry name" value="HybD-like"/>
    <property type="match status" value="1"/>
</dbReference>
<dbReference type="GO" id="GO:0006508">
    <property type="term" value="P:proteolysis"/>
    <property type="evidence" value="ECO:0007669"/>
    <property type="project" value="UniProtKB-UniRule"/>
</dbReference>
<comment type="function">
    <text evidence="4">Initiates the rapid degradation of small, acid-soluble proteins during spore germination.</text>
</comment>
<dbReference type="GO" id="GO:0004222">
    <property type="term" value="F:metalloendopeptidase activity"/>
    <property type="evidence" value="ECO:0007669"/>
    <property type="project" value="UniProtKB-UniRule"/>
</dbReference>
<proteinExistence type="inferred from homology"/>
<protein>
    <recommendedName>
        <fullName evidence="4">Germination protease</fullName>
        <ecNumber evidence="4">3.4.24.78</ecNumber>
    </recommendedName>
    <alternativeName>
        <fullName evidence="4">GPR endopeptidase</fullName>
    </alternativeName>
    <alternativeName>
        <fullName evidence="4">Germination proteinase</fullName>
    </alternativeName>
    <alternativeName>
        <fullName evidence="4">Spore protease</fullName>
    </alternativeName>
</protein>
<dbReference type="GO" id="GO:0009847">
    <property type="term" value="P:spore germination"/>
    <property type="evidence" value="ECO:0007669"/>
    <property type="project" value="UniProtKB-UniRule"/>
</dbReference>
<dbReference type="HAMAP" id="MF_00626">
    <property type="entry name" value="Germination_prot"/>
    <property type="match status" value="1"/>
</dbReference>
<keyword evidence="6" id="KW-1185">Reference proteome</keyword>
<organism evidence="5 6">
    <name type="scientific">Clostridium aceticum</name>
    <dbReference type="NCBI Taxonomy" id="84022"/>
    <lineage>
        <taxon>Bacteria</taxon>
        <taxon>Bacillati</taxon>
        <taxon>Bacillota</taxon>
        <taxon>Clostridia</taxon>
        <taxon>Eubacteriales</taxon>
        <taxon>Clostridiaceae</taxon>
        <taxon>Clostridium</taxon>
    </lineage>
</organism>
<dbReference type="KEGG" id="cace:CACET_c23650"/>
<feature type="propeptide" id="PRO_5005028901" evidence="4">
    <location>
        <begin position="1"/>
        <end position="25"/>
    </location>
</feature>
<dbReference type="STRING" id="84022.CACET_c23650"/>
<comment type="subunit">
    <text evidence="4">Homotetramer.</text>
</comment>
<reference evidence="5 6" key="1">
    <citation type="submission" date="2014-10" db="EMBL/GenBank/DDBJ databases">
        <title>Genome sequence of Clostridium aceticum DSM 1496.</title>
        <authorList>
            <person name="Poehlein A."/>
            <person name="Schiel-Bengelsdorf B."/>
            <person name="Gottschalk G."/>
            <person name="Duerre P."/>
            <person name="Daniel R."/>
        </authorList>
    </citation>
    <scope>NUCLEOTIDE SEQUENCE [LARGE SCALE GENOMIC DNA]</scope>
    <source>
        <strain evidence="5 6">DSM 1496</strain>
    </source>
</reference>
<dbReference type="Pfam" id="PF03418">
    <property type="entry name" value="Peptidase_A25"/>
    <property type="match status" value="1"/>
</dbReference>
<dbReference type="PATRIC" id="fig|84022.6.peg.2378"/>
<comment type="similarity">
    <text evidence="4">Belongs to the peptidase A25 family.</text>
</comment>
<keyword evidence="1 4" id="KW-0645">Protease</keyword>
<evidence type="ECO:0000256" key="1">
    <source>
        <dbReference type="ARBA" id="ARBA00022670"/>
    </source>
</evidence>
<dbReference type="PIRSF" id="PIRSF019549">
    <property type="entry name" value="Peptidase_A25"/>
    <property type="match status" value="1"/>
</dbReference>
<gene>
    <name evidence="4 5" type="primary">gpr</name>
    <name evidence="5" type="ORF">CACET_c23650</name>
</gene>
<evidence type="ECO:0000256" key="2">
    <source>
        <dbReference type="ARBA" id="ARBA00022801"/>
    </source>
</evidence>
<keyword evidence="3 4" id="KW-0865">Zymogen</keyword>
<evidence type="ECO:0000313" key="5">
    <source>
        <dbReference type="EMBL" id="AKL95811.1"/>
    </source>
</evidence>
<sequence>MRIYLIQWILILRLRGEYMFQVRTDLALEVRELYQEEKQQEIPGVAVDQESLENVTITRVEVFNDEGEKLMGKAKGKYITLECVALRRPDADLKDEVSQILAKELRNVIDIDKPLKVLVVGLGNVHVTPDALGPEVVSKLFVTRHLFKLYNKESDEALAELSAIAPGVMGTTGIETGEIIKGIVENVKPDVVVAVDALASRKMERVNTTIQLSTTGIHPGSGVGNKRQALDEKTLGIPVIAIGVPTVVDAATLTNDTIQLVIGAFSKQAKTGSQFYNMLQELKEEEKYHMIKEVLEPYSANVMVTPKEVDEIILNLSHIIANAINIALHPGIDLKDVNRYLH</sequence>
<dbReference type="AlphaFoldDB" id="A0A0G3WAW3"/>
<evidence type="ECO:0000256" key="4">
    <source>
        <dbReference type="HAMAP-Rule" id="MF_00626"/>
    </source>
</evidence>
<dbReference type="InterPro" id="IPR023430">
    <property type="entry name" value="Pept_HybD-like_dom_sf"/>
</dbReference>
<dbReference type="NCBIfam" id="TIGR01441">
    <property type="entry name" value="GPR"/>
    <property type="match status" value="1"/>
</dbReference>
<dbReference type="SUPFAM" id="SSF53163">
    <property type="entry name" value="HybD-like"/>
    <property type="match status" value="1"/>
</dbReference>